<sequence length="234" mass="25844">MQLIELLGLALYFISMNVNHLVMSVVGISLLIVTTAGQALFHLLTCVERYLAVVHPITYLGLRQGRGSKKPRSSSSATSHSDHFTYHSIFMQLNEFLGIALFFTGGFIGLRKMFDLGIALLIVPSVGKALFHLLTCVERYLAVVHPITYLGLRQGGGVRIRNLSIGCVCISVLYVLKRPGPGEVGGNRKRVDQSKQRAFYTIMAITGVILLSSLMLPLLFLHRAGKLQCCKQKR</sequence>
<keyword evidence="1" id="KW-0472">Membrane</keyword>
<evidence type="ECO:0000313" key="3">
    <source>
        <dbReference type="Proteomes" id="UP001219934"/>
    </source>
</evidence>
<dbReference type="EMBL" id="JAPTMU010000442">
    <property type="protein sequence ID" value="KAJ4918612.1"/>
    <property type="molecule type" value="Genomic_DNA"/>
</dbReference>
<dbReference type="AlphaFoldDB" id="A0AAD6F2R4"/>
<accession>A0AAD6F2R4</accession>
<dbReference type="Proteomes" id="UP001219934">
    <property type="component" value="Unassembled WGS sequence"/>
</dbReference>
<protein>
    <submittedName>
        <fullName evidence="2">Uncharacterized protein</fullName>
    </submittedName>
</protein>
<name>A0AAD6F2R4_9TELE</name>
<keyword evidence="1" id="KW-1133">Transmembrane helix</keyword>
<proteinExistence type="predicted"/>
<feature type="transmembrane region" description="Helical" evidence="1">
    <location>
        <begin position="93"/>
        <end position="110"/>
    </location>
</feature>
<organism evidence="2 3">
    <name type="scientific">Pogonophryne albipinna</name>
    <dbReference type="NCBI Taxonomy" id="1090488"/>
    <lineage>
        <taxon>Eukaryota</taxon>
        <taxon>Metazoa</taxon>
        <taxon>Chordata</taxon>
        <taxon>Craniata</taxon>
        <taxon>Vertebrata</taxon>
        <taxon>Euteleostomi</taxon>
        <taxon>Actinopterygii</taxon>
        <taxon>Neopterygii</taxon>
        <taxon>Teleostei</taxon>
        <taxon>Neoteleostei</taxon>
        <taxon>Acanthomorphata</taxon>
        <taxon>Eupercaria</taxon>
        <taxon>Perciformes</taxon>
        <taxon>Notothenioidei</taxon>
        <taxon>Pogonophryne</taxon>
    </lineage>
</organism>
<keyword evidence="3" id="KW-1185">Reference proteome</keyword>
<feature type="transmembrane region" description="Helical" evidence="1">
    <location>
        <begin position="198"/>
        <end position="221"/>
    </location>
</feature>
<feature type="transmembrane region" description="Helical" evidence="1">
    <location>
        <begin position="7"/>
        <end position="33"/>
    </location>
</feature>
<gene>
    <name evidence="2" type="ORF">JOQ06_027846</name>
</gene>
<evidence type="ECO:0000256" key="1">
    <source>
        <dbReference type="SAM" id="Phobius"/>
    </source>
</evidence>
<evidence type="ECO:0000313" key="2">
    <source>
        <dbReference type="EMBL" id="KAJ4918612.1"/>
    </source>
</evidence>
<reference evidence="2" key="1">
    <citation type="submission" date="2022-11" db="EMBL/GenBank/DDBJ databases">
        <title>Chromosome-level genome of Pogonophryne albipinna.</title>
        <authorList>
            <person name="Jo E."/>
        </authorList>
    </citation>
    <scope>NUCLEOTIDE SEQUENCE</scope>
    <source>
        <strain evidence="2">SGF0006</strain>
        <tissue evidence="2">Muscle</tissue>
    </source>
</reference>
<keyword evidence="1" id="KW-0812">Transmembrane</keyword>
<comment type="caution">
    <text evidence="2">The sequence shown here is derived from an EMBL/GenBank/DDBJ whole genome shotgun (WGS) entry which is preliminary data.</text>
</comment>